<keyword evidence="2" id="KW-1185">Reference proteome</keyword>
<name>A0ACB8SPN8_9AGAM</name>
<evidence type="ECO:0000313" key="2">
    <source>
        <dbReference type="Proteomes" id="UP000814140"/>
    </source>
</evidence>
<dbReference type="EMBL" id="MU277243">
    <property type="protein sequence ID" value="KAI0057736.1"/>
    <property type="molecule type" value="Genomic_DNA"/>
</dbReference>
<sequence length="497" mass="54683">MLLLLSLVYASLVDPSSSLPAATVILTNRTPDPALTDAATACDSIHGCRTLDNIIWSSVVTIFACVWTAVHRNIQGPSTGRITRILDLIRVVVVTLLVPEWVLAWAVRQWLNARTLGKDLERARGKAQRSWRERGELKDAWVGEEGSARRRGSAGARREEDDQDEKTPSLAATPASGESDEEPPATSNKHALSPLATEGNAGRLLGGWTTRHGFFIIMGGFHVYKDGKPIHPISPVDAIELVKSGVLVPPTEDEIRGWSQGDVLSKAIAILQTLWFVIQCIARRAEGLPITQLEVMTLAYTTITVAMYAFWWYKPLNVSGPVRVSVETLPESEPSKEEEWYYRIFDVMTGTQDVLVDLRRESRVPTFYGGDGSRFNEITSDVVALFVAMVFGAVHCAAWNYIFPSIAEQHIWRISSAAIVAVPAAMLVALLLSFGPPEDSAWGPVGLVLFGLIFTFSGPVYIAARSLLLALSFTTLRSLPAEAYETVQWTLRIPHFT</sequence>
<protein>
    <submittedName>
        <fullName evidence="1">Uncharacterized protein</fullName>
    </submittedName>
</protein>
<gene>
    <name evidence="1" type="ORF">BV25DRAFT_1919919</name>
</gene>
<organism evidence="1 2">
    <name type="scientific">Artomyces pyxidatus</name>
    <dbReference type="NCBI Taxonomy" id="48021"/>
    <lineage>
        <taxon>Eukaryota</taxon>
        <taxon>Fungi</taxon>
        <taxon>Dikarya</taxon>
        <taxon>Basidiomycota</taxon>
        <taxon>Agaricomycotina</taxon>
        <taxon>Agaricomycetes</taxon>
        <taxon>Russulales</taxon>
        <taxon>Auriscalpiaceae</taxon>
        <taxon>Artomyces</taxon>
    </lineage>
</organism>
<evidence type="ECO:0000313" key="1">
    <source>
        <dbReference type="EMBL" id="KAI0057736.1"/>
    </source>
</evidence>
<comment type="caution">
    <text evidence="1">The sequence shown here is derived from an EMBL/GenBank/DDBJ whole genome shotgun (WGS) entry which is preliminary data.</text>
</comment>
<proteinExistence type="predicted"/>
<accession>A0ACB8SPN8</accession>
<dbReference type="Proteomes" id="UP000814140">
    <property type="component" value="Unassembled WGS sequence"/>
</dbReference>
<reference evidence="1" key="1">
    <citation type="submission" date="2021-03" db="EMBL/GenBank/DDBJ databases">
        <authorList>
            <consortium name="DOE Joint Genome Institute"/>
            <person name="Ahrendt S."/>
            <person name="Looney B.P."/>
            <person name="Miyauchi S."/>
            <person name="Morin E."/>
            <person name="Drula E."/>
            <person name="Courty P.E."/>
            <person name="Chicoki N."/>
            <person name="Fauchery L."/>
            <person name="Kohler A."/>
            <person name="Kuo A."/>
            <person name="Labutti K."/>
            <person name="Pangilinan J."/>
            <person name="Lipzen A."/>
            <person name="Riley R."/>
            <person name="Andreopoulos W."/>
            <person name="He G."/>
            <person name="Johnson J."/>
            <person name="Barry K.W."/>
            <person name="Grigoriev I.V."/>
            <person name="Nagy L."/>
            <person name="Hibbett D."/>
            <person name="Henrissat B."/>
            <person name="Matheny P.B."/>
            <person name="Labbe J."/>
            <person name="Martin F."/>
        </authorList>
    </citation>
    <scope>NUCLEOTIDE SEQUENCE</scope>
    <source>
        <strain evidence="1">HHB10654</strain>
    </source>
</reference>
<reference evidence="1" key="2">
    <citation type="journal article" date="2022" name="New Phytol.">
        <title>Evolutionary transition to the ectomycorrhizal habit in the genomes of a hyperdiverse lineage of mushroom-forming fungi.</title>
        <authorList>
            <person name="Looney B."/>
            <person name="Miyauchi S."/>
            <person name="Morin E."/>
            <person name="Drula E."/>
            <person name="Courty P.E."/>
            <person name="Kohler A."/>
            <person name="Kuo A."/>
            <person name="LaButti K."/>
            <person name="Pangilinan J."/>
            <person name="Lipzen A."/>
            <person name="Riley R."/>
            <person name="Andreopoulos W."/>
            <person name="He G."/>
            <person name="Johnson J."/>
            <person name="Nolan M."/>
            <person name="Tritt A."/>
            <person name="Barry K.W."/>
            <person name="Grigoriev I.V."/>
            <person name="Nagy L.G."/>
            <person name="Hibbett D."/>
            <person name="Henrissat B."/>
            <person name="Matheny P.B."/>
            <person name="Labbe J."/>
            <person name="Martin F.M."/>
        </authorList>
    </citation>
    <scope>NUCLEOTIDE SEQUENCE</scope>
    <source>
        <strain evidence="1">HHB10654</strain>
    </source>
</reference>